<reference evidence="2" key="1">
    <citation type="submission" date="2022-12" db="EMBL/GenBank/DDBJ databases">
        <title>Paraconexibacter alkalitolerans sp. nov. and Baekduia alba sp. nov., isolated from soil and emended description of the genera Paraconexibacter (Chun et al., 2020) and Baekduia (An et al., 2020).</title>
        <authorList>
            <person name="Vieira S."/>
            <person name="Huber K.J."/>
            <person name="Geppert A."/>
            <person name="Wolf J."/>
            <person name="Neumann-Schaal M."/>
            <person name="Muesken M."/>
            <person name="Overmann J."/>
        </authorList>
    </citation>
    <scope>NUCLEOTIDE SEQUENCE</scope>
    <source>
        <strain evidence="2">AEG42_29</strain>
    </source>
</reference>
<gene>
    <name evidence="2" type="ORF">DSM112329_01463</name>
</gene>
<dbReference type="InterPro" id="IPR025637">
    <property type="entry name" value="DUF4333"/>
</dbReference>
<accession>A0AAU7ASJ6</accession>
<evidence type="ECO:0000313" key="2">
    <source>
        <dbReference type="EMBL" id="XAY04628.1"/>
    </source>
</evidence>
<evidence type="ECO:0000259" key="1">
    <source>
        <dbReference type="Pfam" id="PF14230"/>
    </source>
</evidence>
<dbReference type="AlphaFoldDB" id="A0AAU7ASJ6"/>
<organism evidence="2">
    <name type="scientific">Paraconexibacter sp. AEG42_29</name>
    <dbReference type="NCBI Taxonomy" id="2997339"/>
    <lineage>
        <taxon>Bacteria</taxon>
        <taxon>Bacillati</taxon>
        <taxon>Actinomycetota</taxon>
        <taxon>Thermoleophilia</taxon>
        <taxon>Solirubrobacterales</taxon>
        <taxon>Paraconexibacteraceae</taxon>
        <taxon>Paraconexibacter</taxon>
    </lineage>
</organism>
<dbReference type="EMBL" id="CP114014">
    <property type="protein sequence ID" value="XAY04628.1"/>
    <property type="molecule type" value="Genomic_DNA"/>
</dbReference>
<sequence length="102" mass="10751">MTGARRSGGRAAALALLPSAALVLTLTGCGKTVRASDVEGKVVKNLQGQMPSRTITVDCPDGKKAEKGTTFTCTAQIDGKASDVDVRLVSERSFSFRIHSRK</sequence>
<proteinExistence type="predicted"/>
<feature type="domain" description="DUF4333" evidence="1">
    <location>
        <begin position="21"/>
        <end position="90"/>
    </location>
</feature>
<name>A0AAU7ASJ6_9ACTN</name>
<protein>
    <recommendedName>
        <fullName evidence="1">DUF4333 domain-containing protein</fullName>
    </recommendedName>
</protein>
<dbReference type="Pfam" id="PF14230">
    <property type="entry name" value="DUF4333"/>
    <property type="match status" value="1"/>
</dbReference>
<dbReference type="PROSITE" id="PS51257">
    <property type="entry name" value="PROKAR_LIPOPROTEIN"/>
    <property type="match status" value="1"/>
</dbReference>
<dbReference type="KEGG" id="parq:DSM112329_01463"/>
<dbReference type="RefSeq" id="WP_354701156.1">
    <property type="nucleotide sequence ID" value="NZ_CP114014.1"/>
</dbReference>